<sequence length="212" mass="23916">MDYMKNNKYSLLCVFGCFLLFFAANLQANFQLGRDYGSLSRPLPVKEDGVVDVVEVFWYGCGHCFNLAPVVANWASKKDSSVNYKKMPVTWGPIHQLHAKLFYTIEALGISDTAHQAVFTAMHKEGNFLQNDAAVIDFLVKLGNEKSVIIKYMNSFSVKQKVKRAIELSKQFKVTATPMIFVDGQYRIEAKGSHAQMLKVVDHVIELQKPIS</sequence>
<name>K6FDP1_9GAMM</name>
<dbReference type="PATRIC" id="fig|1208365.4.peg.531"/>
<keyword evidence="2 7" id="KW-0732">Signal</keyword>
<dbReference type="PANTHER" id="PTHR35891">
    <property type="entry name" value="THIOL:DISULFIDE INTERCHANGE PROTEIN DSBA"/>
    <property type="match status" value="1"/>
</dbReference>
<feature type="chain" id="PRO_5003891096" description="Thiol:disulfide interchange protein" evidence="7">
    <location>
        <begin position="29"/>
        <end position="212"/>
    </location>
</feature>
<dbReference type="Pfam" id="PF01323">
    <property type="entry name" value="DSBA"/>
    <property type="match status" value="1"/>
</dbReference>
<dbReference type="AlphaFoldDB" id="K6FDP1"/>
<dbReference type="InterPro" id="IPR023205">
    <property type="entry name" value="DsbA/DsbL"/>
</dbReference>
<feature type="disulfide bond" description="Redox-active" evidence="6">
    <location>
        <begin position="61"/>
        <end position="64"/>
    </location>
</feature>
<comment type="subcellular location">
    <subcellularLocation>
        <location evidence="5">Periplasm</location>
    </subcellularLocation>
</comment>
<dbReference type="InterPro" id="IPR001853">
    <property type="entry name" value="DSBA-like_thioredoxin_dom"/>
</dbReference>
<accession>K6FDP1</accession>
<evidence type="ECO:0000256" key="1">
    <source>
        <dbReference type="ARBA" id="ARBA00005791"/>
    </source>
</evidence>
<dbReference type="EMBL" id="AMWX01000002">
    <property type="protein sequence ID" value="EKO36747.1"/>
    <property type="molecule type" value="Genomic_DNA"/>
</dbReference>
<keyword evidence="10" id="KW-1185">Reference proteome</keyword>
<dbReference type="Proteomes" id="UP000010310">
    <property type="component" value="Unassembled WGS sequence"/>
</dbReference>
<keyword evidence="3 5" id="KW-1015">Disulfide bond</keyword>
<organism evidence="9 10">
    <name type="scientific">SAR86 cluster bacterium SAR86E</name>
    <dbReference type="NCBI Taxonomy" id="1208365"/>
    <lineage>
        <taxon>Bacteria</taxon>
        <taxon>Pseudomonadati</taxon>
        <taxon>Pseudomonadota</taxon>
        <taxon>Gammaproteobacteria</taxon>
        <taxon>SAR86 cluster</taxon>
    </lineage>
</organism>
<dbReference type="SUPFAM" id="SSF52833">
    <property type="entry name" value="Thioredoxin-like"/>
    <property type="match status" value="1"/>
</dbReference>
<comment type="similarity">
    <text evidence="1">Belongs to the thioredoxin family. DsbA subfamily.</text>
</comment>
<evidence type="ECO:0000256" key="3">
    <source>
        <dbReference type="ARBA" id="ARBA00023157"/>
    </source>
</evidence>
<dbReference type="PANTHER" id="PTHR35891:SF2">
    <property type="entry name" value="THIOL:DISULFIDE INTERCHANGE PROTEIN DSBA"/>
    <property type="match status" value="1"/>
</dbReference>
<dbReference type="STRING" id="1208365.B273_0954"/>
<dbReference type="CDD" id="cd03019">
    <property type="entry name" value="DsbA_DsbA"/>
    <property type="match status" value="1"/>
</dbReference>
<evidence type="ECO:0000313" key="10">
    <source>
        <dbReference type="Proteomes" id="UP000010310"/>
    </source>
</evidence>
<evidence type="ECO:0000259" key="8">
    <source>
        <dbReference type="Pfam" id="PF01323"/>
    </source>
</evidence>
<feature type="signal peptide" evidence="7">
    <location>
        <begin position="1"/>
        <end position="28"/>
    </location>
</feature>
<protein>
    <recommendedName>
        <fullName evidence="5">Thiol:disulfide interchange protein</fullName>
    </recommendedName>
</protein>
<dbReference type="Gene3D" id="3.40.30.10">
    <property type="entry name" value="Glutaredoxin"/>
    <property type="match status" value="1"/>
</dbReference>
<comment type="caution">
    <text evidence="9">The sequence shown here is derived from an EMBL/GenBank/DDBJ whole genome shotgun (WGS) entry which is preliminary data.</text>
</comment>
<evidence type="ECO:0000256" key="7">
    <source>
        <dbReference type="SAM" id="SignalP"/>
    </source>
</evidence>
<evidence type="ECO:0000256" key="2">
    <source>
        <dbReference type="ARBA" id="ARBA00022729"/>
    </source>
</evidence>
<dbReference type="InterPro" id="IPR036249">
    <property type="entry name" value="Thioredoxin-like_sf"/>
</dbReference>
<dbReference type="InterPro" id="IPR050824">
    <property type="entry name" value="Thiol_disulfide_DsbA"/>
</dbReference>
<dbReference type="GO" id="GO:0042597">
    <property type="term" value="C:periplasmic space"/>
    <property type="evidence" value="ECO:0007669"/>
    <property type="project" value="UniProtKB-SubCell"/>
</dbReference>
<reference evidence="9 10" key="1">
    <citation type="submission" date="2012-09" db="EMBL/GenBank/DDBJ databases">
        <authorList>
            <person name="Dupont C.L."/>
            <person name="Rusch D.B."/>
            <person name="Lombardo M.-J."/>
            <person name="Novotny M."/>
            <person name="Yee-Greenbaum J."/>
            <person name="Laskin R."/>
        </authorList>
    </citation>
    <scope>NUCLEOTIDE SEQUENCE [LARGE SCALE GENOMIC DNA]</scope>
    <source>
        <strain evidence="9">SAR86E</strain>
    </source>
</reference>
<evidence type="ECO:0000256" key="4">
    <source>
        <dbReference type="ARBA" id="ARBA00023284"/>
    </source>
</evidence>
<dbReference type="GO" id="GO:0016491">
    <property type="term" value="F:oxidoreductase activity"/>
    <property type="evidence" value="ECO:0007669"/>
    <property type="project" value="InterPro"/>
</dbReference>
<evidence type="ECO:0000313" key="9">
    <source>
        <dbReference type="EMBL" id="EKO36747.1"/>
    </source>
</evidence>
<gene>
    <name evidence="9" type="ORF">B273_0954</name>
</gene>
<feature type="domain" description="DSBA-like thioredoxin" evidence="8">
    <location>
        <begin position="99"/>
        <end position="189"/>
    </location>
</feature>
<dbReference type="InterPro" id="IPR017937">
    <property type="entry name" value="Thioredoxin_CS"/>
</dbReference>
<evidence type="ECO:0000256" key="6">
    <source>
        <dbReference type="PIRSR" id="PIRSR001488-1"/>
    </source>
</evidence>
<dbReference type="PROSITE" id="PS00194">
    <property type="entry name" value="THIOREDOXIN_1"/>
    <property type="match status" value="1"/>
</dbReference>
<evidence type="ECO:0000256" key="5">
    <source>
        <dbReference type="PIRNR" id="PIRNR001488"/>
    </source>
</evidence>
<dbReference type="PIRSF" id="PIRSF001488">
    <property type="entry name" value="Tdi_protein"/>
    <property type="match status" value="1"/>
</dbReference>
<keyword evidence="4" id="KW-0676">Redox-active center</keyword>
<keyword evidence="5" id="KW-0574">Periplasm</keyword>
<proteinExistence type="inferred from homology"/>